<dbReference type="NCBIfam" id="NF037968">
    <property type="entry name" value="SemiSWEET_2"/>
    <property type="match status" value="1"/>
</dbReference>
<gene>
    <name evidence="6" type="ordered locus">Ava_0587</name>
</gene>
<dbReference type="Pfam" id="PF04193">
    <property type="entry name" value="PQ-loop"/>
    <property type="match status" value="1"/>
</dbReference>
<protein>
    <recommendedName>
        <fullName evidence="8">MtN3 and saliva related transmembrane protein</fullName>
    </recommendedName>
</protein>
<accession>Q3MFM5</accession>
<dbReference type="KEGG" id="ava:Ava_0587"/>
<keyword evidence="4 5" id="KW-0472">Membrane</keyword>
<evidence type="ECO:0000256" key="5">
    <source>
        <dbReference type="SAM" id="Phobius"/>
    </source>
</evidence>
<comment type="subcellular location">
    <subcellularLocation>
        <location evidence="1">Membrane</location>
        <topology evidence="1">Multi-pass membrane protein</topology>
    </subcellularLocation>
</comment>
<evidence type="ECO:0008006" key="8">
    <source>
        <dbReference type="Google" id="ProtNLM"/>
    </source>
</evidence>
<evidence type="ECO:0000256" key="4">
    <source>
        <dbReference type="ARBA" id="ARBA00023136"/>
    </source>
</evidence>
<feature type="transmembrane region" description="Helical" evidence="5">
    <location>
        <begin position="24"/>
        <end position="43"/>
    </location>
</feature>
<keyword evidence="3 5" id="KW-1133">Transmembrane helix</keyword>
<dbReference type="eggNOG" id="COG4095">
    <property type="taxonomic scope" value="Bacteria"/>
</dbReference>
<feature type="transmembrane region" description="Helical" evidence="5">
    <location>
        <begin position="92"/>
        <end position="113"/>
    </location>
</feature>
<dbReference type="GO" id="GO:0051119">
    <property type="term" value="F:sugar transmembrane transporter activity"/>
    <property type="evidence" value="ECO:0007669"/>
    <property type="project" value="InterPro"/>
</dbReference>
<dbReference type="TCDB" id="2.A.123.2.8">
    <property type="family name" value="the sweet, pq-loop, saliva, mtn3 (sweet) family"/>
</dbReference>
<evidence type="ECO:0000256" key="3">
    <source>
        <dbReference type="ARBA" id="ARBA00022989"/>
    </source>
</evidence>
<dbReference type="AlphaFoldDB" id="Q3MFM5"/>
<reference evidence="7" key="1">
    <citation type="journal article" date="2014" name="Stand. Genomic Sci.">
        <title>Complete genome sequence of Anabaena variabilis ATCC 29413.</title>
        <authorList>
            <person name="Thiel T."/>
            <person name="Pratte B.S."/>
            <person name="Zhong J."/>
            <person name="Goodwin L."/>
            <person name="Copeland A."/>
            <person name="Lucas S."/>
            <person name="Han C."/>
            <person name="Pitluck S."/>
            <person name="Land M.L."/>
            <person name="Kyrpides N.C."/>
            <person name="Woyke T."/>
        </authorList>
    </citation>
    <scope>NUCLEOTIDE SEQUENCE [LARGE SCALE GENOMIC DNA]</scope>
    <source>
        <strain evidence="7">ATCC 29413 / PCC 7937</strain>
    </source>
</reference>
<dbReference type="Proteomes" id="UP000002533">
    <property type="component" value="Chromosome"/>
</dbReference>
<feature type="transmembrane region" description="Helical" evidence="5">
    <location>
        <begin position="119"/>
        <end position="136"/>
    </location>
</feature>
<evidence type="ECO:0000256" key="1">
    <source>
        <dbReference type="ARBA" id="ARBA00004141"/>
    </source>
</evidence>
<dbReference type="GO" id="GO:0016020">
    <property type="term" value="C:membrane"/>
    <property type="evidence" value="ECO:0007669"/>
    <property type="project" value="UniProtKB-SubCell"/>
</dbReference>
<dbReference type="Gene3D" id="1.20.1280.290">
    <property type="match status" value="1"/>
</dbReference>
<dbReference type="InterPro" id="IPR006603">
    <property type="entry name" value="PQ-loop_rpt"/>
</dbReference>
<organism evidence="6 7">
    <name type="scientific">Trichormus variabilis (strain ATCC 29413 / PCC 7937)</name>
    <name type="common">Anabaena variabilis</name>
    <dbReference type="NCBI Taxonomy" id="240292"/>
    <lineage>
        <taxon>Bacteria</taxon>
        <taxon>Bacillati</taxon>
        <taxon>Cyanobacteriota</taxon>
        <taxon>Cyanophyceae</taxon>
        <taxon>Nostocales</taxon>
        <taxon>Nostocaceae</taxon>
        <taxon>Trichormus</taxon>
    </lineage>
</organism>
<dbReference type="HOGENOM" id="CLU_1821398_0_0_3"/>
<dbReference type="EMBL" id="CP000117">
    <property type="protein sequence ID" value="ABA20211.1"/>
    <property type="molecule type" value="Genomic_DNA"/>
</dbReference>
<evidence type="ECO:0000313" key="7">
    <source>
        <dbReference type="Proteomes" id="UP000002533"/>
    </source>
</evidence>
<name>Q3MFM5_TRIV2</name>
<proteinExistence type="predicted"/>
<sequence length="141" mass="16552">MVGNAHPTLGGFFLPYYPRYMRRLSAKIVILWSPNVGWLRIRANLPKIKHYFIELYYMDFVTVLGFAAALLTTFSFLPQMIKTWQSKSAKDVSFIMLIFFNTGIFLWLIYGIILQQLPVIFANATTLVFNMIILWLKIKYR</sequence>
<dbReference type="STRING" id="240292.Ava_0587"/>
<evidence type="ECO:0000256" key="2">
    <source>
        <dbReference type="ARBA" id="ARBA00022692"/>
    </source>
</evidence>
<dbReference type="InterPro" id="IPR047662">
    <property type="entry name" value="SemiSWEET"/>
</dbReference>
<evidence type="ECO:0000313" key="6">
    <source>
        <dbReference type="EMBL" id="ABA20211.1"/>
    </source>
</evidence>
<keyword evidence="2 5" id="KW-0812">Transmembrane</keyword>
<feature type="transmembrane region" description="Helical" evidence="5">
    <location>
        <begin position="55"/>
        <end position="80"/>
    </location>
</feature>